<organism evidence="1 2">
    <name type="scientific">Hymenobacter ginsengisoli</name>
    <dbReference type="NCBI Taxonomy" id="1051626"/>
    <lineage>
        <taxon>Bacteria</taxon>
        <taxon>Pseudomonadati</taxon>
        <taxon>Bacteroidota</taxon>
        <taxon>Cytophagia</taxon>
        <taxon>Cytophagales</taxon>
        <taxon>Hymenobacteraceae</taxon>
        <taxon>Hymenobacter</taxon>
    </lineage>
</organism>
<dbReference type="EMBL" id="BAABGQ010000001">
    <property type="protein sequence ID" value="GAA4492691.1"/>
    <property type="molecule type" value="Genomic_DNA"/>
</dbReference>
<name>A0ABP8PVK1_9BACT</name>
<sequence>MHEMDAEAFNFRRKVGVGVALRFYPAPVEVTGPVSHELLQKLPVGAVLPARPGQRGGPARVGEAGFEVTQDGVGGVRHERQDRGGWVTGSGHTCRAEKGGKREDAGEEQATLLYGLAPGYLILKHITFKKEPASLRGYAVAARH</sequence>
<accession>A0ABP8PVK1</accession>
<dbReference type="Proteomes" id="UP001501243">
    <property type="component" value="Unassembled WGS sequence"/>
</dbReference>
<reference evidence="2" key="1">
    <citation type="journal article" date="2019" name="Int. J. Syst. Evol. Microbiol.">
        <title>The Global Catalogue of Microorganisms (GCM) 10K type strain sequencing project: providing services to taxonomists for standard genome sequencing and annotation.</title>
        <authorList>
            <consortium name="The Broad Institute Genomics Platform"/>
            <consortium name="The Broad Institute Genome Sequencing Center for Infectious Disease"/>
            <person name="Wu L."/>
            <person name="Ma J."/>
        </authorList>
    </citation>
    <scope>NUCLEOTIDE SEQUENCE [LARGE SCALE GENOMIC DNA]</scope>
    <source>
        <strain evidence="2">JCM 17841</strain>
    </source>
</reference>
<keyword evidence="2" id="KW-1185">Reference proteome</keyword>
<gene>
    <name evidence="1" type="ORF">GCM10023172_00210</name>
</gene>
<comment type="caution">
    <text evidence="1">The sequence shown here is derived from an EMBL/GenBank/DDBJ whole genome shotgun (WGS) entry which is preliminary data.</text>
</comment>
<evidence type="ECO:0000313" key="1">
    <source>
        <dbReference type="EMBL" id="GAA4492691.1"/>
    </source>
</evidence>
<evidence type="ECO:0000313" key="2">
    <source>
        <dbReference type="Proteomes" id="UP001501243"/>
    </source>
</evidence>
<proteinExistence type="predicted"/>
<protein>
    <submittedName>
        <fullName evidence="1">Uncharacterized protein</fullName>
    </submittedName>
</protein>